<accession>A0A8D0DWM1</accession>
<dbReference type="InterPro" id="IPR036179">
    <property type="entry name" value="Ig-like_dom_sf"/>
</dbReference>
<dbReference type="PRINTS" id="PR01856">
    <property type="entry name" value="BASIGIN"/>
</dbReference>
<evidence type="ECO:0000256" key="6">
    <source>
        <dbReference type="ARBA" id="ARBA00022989"/>
    </source>
</evidence>
<dbReference type="PANTHER" id="PTHR10075:SF107">
    <property type="entry name" value="BASIGIN"/>
    <property type="match status" value="1"/>
</dbReference>
<evidence type="ECO:0000256" key="4">
    <source>
        <dbReference type="ARBA" id="ARBA00022729"/>
    </source>
</evidence>
<feature type="signal peptide" evidence="16">
    <location>
        <begin position="1"/>
        <end position="20"/>
    </location>
</feature>
<evidence type="ECO:0000256" key="13">
    <source>
        <dbReference type="ARBA" id="ARBA00023876"/>
    </source>
</evidence>
<evidence type="ECO:0000313" key="18">
    <source>
        <dbReference type="Ensembl" id="ENSSMRP00000022851.1"/>
    </source>
</evidence>
<evidence type="ECO:0000256" key="15">
    <source>
        <dbReference type="SAM" id="Phobius"/>
    </source>
</evidence>
<dbReference type="GO" id="GO:0030593">
    <property type="term" value="P:neutrophil chemotaxis"/>
    <property type="evidence" value="ECO:0007669"/>
    <property type="project" value="Ensembl"/>
</dbReference>
<dbReference type="GO" id="GO:0038023">
    <property type="term" value="F:signaling receptor activity"/>
    <property type="evidence" value="ECO:0007669"/>
    <property type="project" value="Ensembl"/>
</dbReference>
<evidence type="ECO:0000256" key="3">
    <source>
        <dbReference type="ARBA" id="ARBA00022692"/>
    </source>
</evidence>
<evidence type="ECO:0000313" key="19">
    <source>
        <dbReference type="Proteomes" id="UP000694421"/>
    </source>
</evidence>
<keyword evidence="11" id="KW-0393">Immunoglobulin domain</keyword>
<dbReference type="InterPro" id="IPR007110">
    <property type="entry name" value="Ig-like_dom"/>
</dbReference>
<dbReference type="FunFam" id="2.60.40.10:FF:000387">
    <property type="entry name" value="Neuroplastin b"/>
    <property type="match status" value="1"/>
</dbReference>
<dbReference type="GO" id="GO:0005886">
    <property type="term" value="C:plasma membrane"/>
    <property type="evidence" value="ECO:0007669"/>
    <property type="project" value="UniProtKB-SubCell"/>
</dbReference>
<feature type="domain" description="Ig-like" evidence="17">
    <location>
        <begin position="139"/>
        <end position="205"/>
    </location>
</feature>
<evidence type="ECO:0000256" key="14">
    <source>
        <dbReference type="SAM" id="MobiDB-lite"/>
    </source>
</evidence>
<dbReference type="GO" id="GO:0045494">
    <property type="term" value="P:photoreceptor cell maintenance"/>
    <property type="evidence" value="ECO:0007669"/>
    <property type="project" value="Ensembl"/>
</dbReference>
<dbReference type="PROSITE" id="PS50835">
    <property type="entry name" value="IG_LIKE"/>
    <property type="match status" value="3"/>
</dbReference>
<keyword evidence="5" id="KW-0256">Endoplasmic reticulum</keyword>
<dbReference type="GeneTree" id="ENSGT00940000159142"/>
<feature type="domain" description="Ig-like" evidence="17">
    <location>
        <begin position="37"/>
        <end position="125"/>
    </location>
</feature>
<dbReference type="SMART" id="SM00409">
    <property type="entry name" value="IG"/>
    <property type="match status" value="3"/>
</dbReference>
<dbReference type="SMART" id="SM00408">
    <property type="entry name" value="IGc2"/>
    <property type="match status" value="2"/>
</dbReference>
<evidence type="ECO:0000256" key="16">
    <source>
        <dbReference type="SAM" id="SignalP"/>
    </source>
</evidence>
<evidence type="ECO:0000256" key="8">
    <source>
        <dbReference type="ARBA" id="ARBA00023157"/>
    </source>
</evidence>
<dbReference type="SUPFAM" id="SSF48726">
    <property type="entry name" value="Immunoglobulin"/>
    <property type="match status" value="3"/>
</dbReference>
<dbReference type="InterPro" id="IPR013783">
    <property type="entry name" value="Ig-like_fold"/>
</dbReference>
<dbReference type="Pfam" id="PF13927">
    <property type="entry name" value="Ig_3"/>
    <property type="match status" value="2"/>
</dbReference>
<evidence type="ECO:0000256" key="12">
    <source>
        <dbReference type="ARBA" id="ARBA00023768"/>
    </source>
</evidence>
<dbReference type="Gene3D" id="2.60.40.10">
    <property type="entry name" value="Immunoglobulins"/>
    <property type="match status" value="3"/>
</dbReference>
<evidence type="ECO:0000256" key="7">
    <source>
        <dbReference type="ARBA" id="ARBA00023136"/>
    </source>
</evidence>
<evidence type="ECO:0000256" key="5">
    <source>
        <dbReference type="ARBA" id="ARBA00022824"/>
    </source>
</evidence>
<feature type="chain" id="PRO_5034829436" description="Basigin" evidence="16">
    <location>
        <begin position="21"/>
        <end position="385"/>
    </location>
</feature>
<reference evidence="18" key="1">
    <citation type="submission" date="2025-08" db="UniProtKB">
        <authorList>
            <consortium name="Ensembl"/>
        </authorList>
    </citation>
    <scope>IDENTIFICATION</scope>
</reference>
<evidence type="ECO:0000256" key="2">
    <source>
        <dbReference type="ARBA" id="ARBA00022475"/>
    </source>
</evidence>
<evidence type="ECO:0000256" key="9">
    <source>
        <dbReference type="ARBA" id="ARBA00023170"/>
    </source>
</evidence>
<keyword evidence="4 16" id="KW-0732">Signal</keyword>
<organism evidence="18 19">
    <name type="scientific">Salvator merianae</name>
    <name type="common">Argentine black and white tegu</name>
    <name type="synonym">Tupinambis merianae</name>
    <dbReference type="NCBI Taxonomy" id="96440"/>
    <lineage>
        <taxon>Eukaryota</taxon>
        <taxon>Metazoa</taxon>
        <taxon>Chordata</taxon>
        <taxon>Craniata</taxon>
        <taxon>Vertebrata</taxon>
        <taxon>Euteleostomi</taxon>
        <taxon>Lepidosauria</taxon>
        <taxon>Squamata</taxon>
        <taxon>Bifurcata</taxon>
        <taxon>Unidentata</taxon>
        <taxon>Episquamata</taxon>
        <taxon>Laterata</taxon>
        <taxon>Teiioidea</taxon>
        <taxon>Teiidae</taxon>
        <taxon>Salvator</taxon>
    </lineage>
</organism>
<keyword evidence="10" id="KW-0325">Glycoprotein</keyword>
<feature type="transmembrane region" description="Helical" evidence="15">
    <location>
        <begin position="326"/>
        <end position="347"/>
    </location>
</feature>
<feature type="domain" description="Ig-like" evidence="17">
    <location>
        <begin position="223"/>
        <end position="321"/>
    </location>
</feature>
<dbReference type="InterPro" id="IPR003599">
    <property type="entry name" value="Ig_sub"/>
</dbReference>
<dbReference type="FunFam" id="2.60.40.10:FF:000291">
    <property type="entry name" value="Neuroplastin b"/>
    <property type="match status" value="1"/>
</dbReference>
<keyword evidence="8" id="KW-1015">Disulfide bond</keyword>
<keyword evidence="9" id="KW-0675">Receptor</keyword>
<evidence type="ECO:0000259" key="17">
    <source>
        <dbReference type="PROSITE" id="PS50835"/>
    </source>
</evidence>
<keyword evidence="19" id="KW-1185">Reference proteome</keyword>
<sequence length="385" mass="42402">METLLALLGALLGAAGGASAAAGFIKSPLSQKKLTDDSVELHCEAIGNPIPEIQWWFEGAEPNETAVQLWDGAWHDRVKINATYKQHSTSAIYVANLTLNDSGTYECRASNDPDRNHLSKSPKVKWIRSQANVIVIERPQISTTPEVTSGSNVLISCNVTEASTEIKGHYWMKGETKLLSNESAPDFTSYLIPKVDYETSGEYHCIFDTTPLLRGTVYVKVKPHVVAYKKSEHGNEGDTGVLTCKSNSYPSVTQWNWFKIVDGVPQPVVNGTEDRFFIKSGGNRTDLRITSLNLEKDPGEYMCNGTNELGEGSAVVGLRVRSRLAALWPFLGIVAEVLVLVTIIFIYEKRRQPNQVPDDDDGGSAPLKSNAANYKDKNVRQRNAN</sequence>
<dbReference type="OMA" id="TITGHKW"/>
<proteinExistence type="predicted"/>
<keyword evidence="6 15" id="KW-1133">Transmembrane helix</keyword>
<dbReference type="InterPro" id="IPR003598">
    <property type="entry name" value="Ig_sub2"/>
</dbReference>
<comment type="subcellular location">
    <subcellularLocation>
        <location evidence="12">Basolateral cell membrane</location>
        <topology evidence="12">Single-pass type I membrane protein</topology>
    </subcellularLocation>
    <subcellularLocation>
        <location evidence="1">Endoplasmic reticulum membrane</location>
        <topology evidence="1">Single-pass type I membrane protein</topology>
    </subcellularLocation>
</comment>
<dbReference type="PANTHER" id="PTHR10075">
    <property type="entry name" value="BASIGIN RELATED"/>
    <property type="match status" value="1"/>
</dbReference>
<evidence type="ECO:0000256" key="11">
    <source>
        <dbReference type="ARBA" id="ARBA00023319"/>
    </source>
</evidence>
<keyword evidence="2" id="KW-1003">Cell membrane</keyword>
<dbReference type="GO" id="GO:0072659">
    <property type="term" value="P:protein localization to plasma membrane"/>
    <property type="evidence" value="ECO:0007669"/>
    <property type="project" value="Ensembl"/>
</dbReference>
<dbReference type="AlphaFoldDB" id="A0A8D0DWM1"/>
<evidence type="ECO:0000256" key="1">
    <source>
        <dbReference type="ARBA" id="ARBA00004115"/>
    </source>
</evidence>
<keyword evidence="7 15" id="KW-0472">Membrane</keyword>
<dbReference type="Ensembl" id="ENSSMRT00000026722.1">
    <property type="protein sequence ID" value="ENSSMRP00000022851.1"/>
    <property type="gene ID" value="ENSSMRG00000017728.1"/>
</dbReference>
<feature type="region of interest" description="Disordered" evidence="14">
    <location>
        <begin position="354"/>
        <end position="385"/>
    </location>
</feature>
<dbReference type="Proteomes" id="UP000694421">
    <property type="component" value="Unplaced"/>
</dbReference>
<evidence type="ECO:0000256" key="10">
    <source>
        <dbReference type="ARBA" id="ARBA00023180"/>
    </source>
</evidence>
<keyword evidence="3 15" id="KW-0812">Transmembrane</keyword>
<name>A0A8D0DWM1_SALMN</name>
<reference evidence="18" key="2">
    <citation type="submission" date="2025-09" db="UniProtKB">
        <authorList>
            <consortium name="Ensembl"/>
        </authorList>
    </citation>
    <scope>IDENTIFICATION</scope>
</reference>
<protein>
    <recommendedName>
        <fullName evidence="13">Basigin</fullName>
    </recommendedName>
</protein>